<dbReference type="EMBL" id="JBHSJD010000018">
    <property type="protein sequence ID" value="MFC5025176.1"/>
    <property type="molecule type" value="Genomic_DNA"/>
</dbReference>
<dbReference type="RefSeq" id="WP_345690890.1">
    <property type="nucleotide sequence ID" value="NZ_BAABIT010000001.1"/>
</dbReference>
<feature type="compositionally biased region" description="Basic and acidic residues" evidence="1">
    <location>
        <begin position="16"/>
        <end position="35"/>
    </location>
</feature>
<protein>
    <submittedName>
        <fullName evidence="2">DUF6087 family protein</fullName>
    </submittedName>
</protein>
<feature type="compositionally biased region" description="Acidic residues" evidence="1">
    <location>
        <begin position="1"/>
        <end position="10"/>
    </location>
</feature>
<gene>
    <name evidence="2" type="ORF">ACFPM3_23905</name>
</gene>
<comment type="caution">
    <text evidence="2">The sequence shown here is derived from an EMBL/GenBank/DDBJ whole genome shotgun (WGS) entry which is preliminary data.</text>
</comment>
<feature type="region of interest" description="Disordered" evidence="1">
    <location>
        <begin position="1"/>
        <end position="49"/>
    </location>
</feature>
<sequence length="82" mass="8991">MAMDPAEDEPLAAWAARRDGRRSSDAEIIGTRRADPLLPGRQRASHIAPHPPRLLLELSEHGWETVRVAENAEQAVEFLAGG</sequence>
<evidence type="ECO:0000256" key="1">
    <source>
        <dbReference type="SAM" id="MobiDB-lite"/>
    </source>
</evidence>
<dbReference type="Pfam" id="PF19565">
    <property type="entry name" value="DUF6087"/>
    <property type="match status" value="1"/>
</dbReference>
<proteinExistence type="predicted"/>
<reference evidence="3" key="1">
    <citation type="journal article" date="2019" name="Int. J. Syst. Evol. Microbiol.">
        <title>The Global Catalogue of Microorganisms (GCM) 10K type strain sequencing project: providing services to taxonomists for standard genome sequencing and annotation.</title>
        <authorList>
            <consortium name="The Broad Institute Genomics Platform"/>
            <consortium name="The Broad Institute Genome Sequencing Center for Infectious Disease"/>
            <person name="Wu L."/>
            <person name="Ma J."/>
        </authorList>
    </citation>
    <scope>NUCLEOTIDE SEQUENCE [LARGE SCALE GENOMIC DNA]</scope>
    <source>
        <strain evidence="3">CGMCC 4.1648</strain>
    </source>
</reference>
<dbReference type="Proteomes" id="UP001595829">
    <property type="component" value="Unassembled WGS sequence"/>
</dbReference>
<name>A0ABV9XLA2_9ACTN</name>
<keyword evidence="3" id="KW-1185">Reference proteome</keyword>
<dbReference type="InterPro" id="IPR045733">
    <property type="entry name" value="DUF6087"/>
</dbReference>
<evidence type="ECO:0000313" key="3">
    <source>
        <dbReference type="Proteomes" id="UP001595829"/>
    </source>
</evidence>
<accession>A0ABV9XLA2</accession>
<evidence type="ECO:0000313" key="2">
    <source>
        <dbReference type="EMBL" id="MFC5025176.1"/>
    </source>
</evidence>
<organism evidence="2 3">
    <name type="scientific">Streptomyces coeruleoprunus</name>
    <dbReference type="NCBI Taxonomy" id="285563"/>
    <lineage>
        <taxon>Bacteria</taxon>
        <taxon>Bacillati</taxon>
        <taxon>Actinomycetota</taxon>
        <taxon>Actinomycetes</taxon>
        <taxon>Kitasatosporales</taxon>
        <taxon>Streptomycetaceae</taxon>
        <taxon>Streptomyces</taxon>
    </lineage>
</organism>